<keyword evidence="3" id="KW-1185">Reference proteome</keyword>
<dbReference type="EMBL" id="CAJNOR010002857">
    <property type="protein sequence ID" value="CAF1349335.1"/>
    <property type="molecule type" value="Genomic_DNA"/>
</dbReference>
<evidence type="ECO:0000313" key="3">
    <source>
        <dbReference type="Proteomes" id="UP000663828"/>
    </source>
</evidence>
<accession>A0A815H4I8</accession>
<evidence type="ECO:0000259" key="1">
    <source>
        <dbReference type="Pfam" id="PF26215"/>
    </source>
</evidence>
<proteinExistence type="predicted"/>
<dbReference type="Proteomes" id="UP000663828">
    <property type="component" value="Unassembled WGS sequence"/>
</dbReference>
<name>A0A815H4I8_ADIRI</name>
<evidence type="ECO:0000313" key="2">
    <source>
        <dbReference type="EMBL" id="CAF1349335.1"/>
    </source>
</evidence>
<dbReference type="Pfam" id="PF26215">
    <property type="entry name" value="HTH_animal"/>
    <property type="match status" value="1"/>
</dbReference>
<dbReference type="PANTHER" id="PTHR21301:SF10">
    <property type="entry name" value="REVERSE TRANSCRIPTASE DOMAIN-CONTAINING PROTEIN"/>
    <property type="match status" value="1"/>
</dbReference>
<feature type="domain" description="Helix-turn-helix" evidence="1">
    <location>
        <begin position="103"/>
        <end position="160"/>
    </location>
</feature>
<protein>
    <recommendedName>
        <fullName evidence="1">Helix-turn-helix domain-containing protein</fullName>
    </recommendedName>
</protein>
<organism evidence="2 3">
    <name type="scientific">Adineta ricciae</name>
    <name type="common">Rotifer</name>
    <dbReference type="NCBI Taxonomy" id="249248"/>
    <lineage>
        <taxon>Eukaryota</taxon>
        <taxon>Metazoa</taxon>
        <taxon>Spiralia</taxon>
        <taxon>Gnathifera</taxon>
        <taxon>Rotifera</taxon>
        <taxon>Eurotatoria</taxon>
        <taxon>Bdelloidea</taxon>
        <taxon>Adinetida</taxon>
        <taxon>Adinetidae</taxon>
        <taxon>Adineta</taxon>
    </lineage>
</organism>
<reference evidence="2" key="1">
    <citation type="submission" date="2021-02" db="EMBL/GenBank/DDBJ databases">
        <authorList>
            <person name="Nowell W R."/>
        </authorList>
    </citation>
    <scope>NUCLEOTIDE SEQUENCE</scope>
</reference>
<sequence>MAIHAIIKLARQVLDTNCFVFEGKYYQQVLDGALGSPFTMTLANIYILKWEHSLIEFQKANNEICGRYRDDVFLTADSLHQLCIKLNIAEKKDDNVRPAAESYILPFSSNHSRHVHRGAIKGPLLQAGSLTSHAEDFYNEKLHTEFILLLKSCPPKFISYHCPEISRPNNMESFMDHLVNQPVERNSNKALFLVALNGRRRRRPRFMFTILLKAAQCYFSDKS</sequence>
<dbReference type="PANTHER" id="PTHR21301">
    <property type="entry name" value="REVERSE TRANSCRIPTASE"/>
    <property type="match status" value="1"/>
</dbReference>
<dbReference type="InterPro" id="IPR058912">
    <property type="entry name" value="HTH_animal"/>
</dbReference>
<dbReference type="AlphaFoldDB" id="A0A815H4I8"/>
<gene>
    <name evidence="2" type="ORF">XAT740_LOCUS31396</name>
</gene>
<comment type="caution">
    <text evidence="2">The sequence shown here is derived from an EMBL/GenBank/DDBJ whole genome shotgun (WGS) entry which is preliminary data.</text>
</comment>